<name>G8TPE8_NIAKG</name>
<proteinExistence type="predicted"/>
<dbReference type="HOGENOM" id="CLU_2899558_0_0_10"/>
<accession>G8TPE8</accession>
<evidence type="ECO:0000313" key="1">
    <source>
        <dbReference type="EMBL" id="AEV97769.1"/>
    </source>
</evidence>
<evidence type="ECO:0000313" key="2">
    <source>
        <dbReference type="Proteomes" id="UP000005438"/>
    </source>
</evidence>
<organism evidence="1 2">
    <name type="scientific">Niastella koreensis (strain DSM 17620 / KACC 11465 / NBRC 106392 / GR20-10)</name>
    <dbReference type="NCBI Taxonomy" id="700598"/>
    <lineage>
        <taxon>Bacteria</taxon>
        <taxon>Pseudomonadati</taxon>
        <taxon>Bacteroidota</taxon>
        <taxon>Chitinophagia</taxon>
        <taxon>Chitinophagales</taxon>
        <taxon>Chitinophagaceae</taxon>
        <taxon>Niastella</taxon>
    </lineage>
</organism>
<gene>
    <name evidence="1" type="ordered locus">Niako_1398</name>
</gene>
<dbReference type="Proteomes" id="UP000005438">
    <property type="component" value="Chromosome"/>
</dbReference>
<reference evidence="1 2" key="1">
    <citation type="submission" date="2011-12" db="EMBL/GenBank/DDBJ databases">
        <title>The complete genome of Niastella koreensis GR20-10.</title>
        <authorList>
            <consortium name="US DOE Joint Genome Institute (JGI-PGF)"/>
            <person name="Lucas S."/>
            <person name="Han J."/>
            <person name="Lapidus A."/>
            <person name="Bruce D."/>
            <person name="Goodwin L."/>
            <person name="Pitluck S."/>
            <person name="Peters L."/>
            <person name="Kyrpides N."/>
            <person name="Mavromatis K."/>
            <person name="Ivanova N."/>
            <person name="Mikhailova N."/>
            <person name="Davenport K."/>
            <person name="Saunders E."/>
            <person name="Detter J.C."/>
            <person name="Tapia R."/>
            <person name="Han C."/>
            <person name="Land M."/>
            <person name="Hauser L."/>
            <person name="Markowitz V."/>
            <person name="Cheng J.-F."/>
            <person name="Hugenholtz P."/>
            <person name="Woyke T."/>
            <person name="Wu D."/>
            <person name="Tindall B."/>
            <person name="Pomrenke H."/>
            <person name="Brambilla E."/>
            <person name="Klenk H.-P."/>
            <person name="Eisen J.A."/>
        </authorList>
    </citation>
    <scope>NUCLEOTIDE SEQUENCE [LARGE SCALE GENOMIC DNA]</scope>
    <source>
        <strain evidence="2">DSM 17620 / KACC 11465 / NBRC 106392 / GR20-10</strain>
    </source>
</reference>
<dbReference type="KEGG" id="nko:Niako_1398"/>
<protein>
    <submittedName>
        <fullName evidence="1">Uncharacterized protein</fullName>
    </submittedName>
</protein>
<dbReference type="AlphaFoldDB" id="G8TPE8"/>
<dbReference type="EMBL" id="CP003178">
    <property type="protein sequence ID" value="AEV97769.1"/>
    <property type="molecule type" value="Genomic_DNA"/>
</dbReference>
<sequence>MFLNGERSICYSVGREIKIMSWMLIAWDTDAKKTTKIGNSRFPYNNNYCTNFHPYANSSGTL</sequence>